<gene>
    <name evidence="1" type="ORF">QBE51_04945</name>
</gene>
<dbReference type="Gene3D" id="2.130.10.130">
    <property type="entry name" value="Integrin alpha, N-terminal"/>
    <property type="match status" value="1"/>
</dbReference>
<dbReference type="InterPro" id="IPR028994">
    <property type="entry name" value="Integrin_alpha_N"/>
</dbReference>
<dbReference type="RefSeq" id="WP_341877833.1">
    <property type="nucleotide sequence ID" value="NZ_CP121687.1"/>
</dbReference>
<evidence type="ECO:0000313" key="2">
    <source>
        <dbReference type="Proteomes" id="UP001486565"/>
    </source>
</evidence>
<keyword evidence="2" id="KW-1185">Reference proteome</keyword>
<dbReference type="SUPFAM" id="SSF69318">
    <property type="entry name" value="Integrin alpha N-terminal domain"/>
    <property type="match status" value="1"/>
</dbReference>
<accession>A0ABZ2Y697</accession>
<dbReference type="Proteomes" id="UP001486565">
    <property type="component" value="Chromosome"/>
</dbReference>
<dbReference type="EMBL" id="CP121687">
    <property type="protein sequence ID" value="WZL70873.1"/>
    <property type="molecule type" value="Genomic_DNA"/>
</dbReference>
<protein>
    <submittedName>
        <fullName evidence="1">VCBS repeat-containing protein</fullName>
    </submittedName>
</protein>
<organism evidence="1 2">
    <name type="scientific">Defluviitalea saccharophila</name>
    <dbReference type="NCBI Taxonomy" id="879970"/>
    <lineage>
        <taxon>Bacteria</taxon>
        <taxon>Bacillati</taxon>
        <taxon>Bacillota</taxon>
        <taxon>Clostridia</taxon>
        <taxon>Lachnospirales</taxon>
        <taxon>Defluviitaleaceae</taxon>
        <taxon>Defluviitalea</taxon>
    </lineage>
</organism>
<reference evidence="1 2" key="1">
    <citation type="submission" date="2023-03" db="EMBL/GenBank/DDBJ databases">
        <title>Novel Species.</title>
        <authorList>
            <person name="Ma S."/>
        </authorList>
    </citation>
    <scope>NUCLEOTIDE SEQUENCE [LARGE SCALE GENOMIC DNA]</scope>
    <source>
        <strain evidence="1 2">LIND6LT2</strain>
    </source>
</reference>
<evidence type="ECO:0000313" key="1">
    <source>
        <dbReference type="EMBL" id="WZL70873.1"/>
    </source>
</evidence>
<name>A0ABZ2Y697_9FIRM</name>
<sequence>MFMNPYYRIDAATPPFVVASARGDVTGDGIPDTVYLTGVKTSDSPFIQKITLSIKDGRTGRVVSVPLKSDAGYNPTVFLGDFTGDGIKDILIGITSGGSGGIMYYYIYSDAGNIPKLLFDYEVFNQSYKYEVIYRDQYKVDVINITDRIKYIIDISNRDQEYLQEIYNADGTLKEPIEGFVSPLSGLYPIDFDSNGVYELLGFQRISGRYAADALGYIQTSLEWDKNRFKLRDQFVSIYGSQYQ</sequence>
<proteinExistence type="predicted"/>